<dbReference type="Proteomes" id="UP000037193">
    <property type="component" value="Unassembled WGS sequence"/>
</dbReference>
<evidence type="ECO:0000256" key="2">
    <source>
        <dbReference type="SAM" id="Phobius"/>
    </source>
</evidence>
<keyword evidence="2" id="KW-1133">Transmembrane helix</keyword>
<feature type="compositionally biased region" description="Low complexity" evidence="1">
    <location>
        <begin position="36"/>
        <end position="73"/>
    </location>
</feature>
<comment type="caution">
    <text evidence="3">The sequence shown here is derived from an EMBL/GenBank/DDBJ whole genome shotgun (WGS) entry which is preliminary data.</text>
</comment>
<gene>
    <name evidence="3" type="ORF">BBM1128_09315</name>
</gene>
<reference evidence="3 4" key="1">
    <citation type="journal article" date="2015" name="Int J Genomics">
        <title>Comparative Genomics Revealed Genetic Diversity and Species/Strain-Level Differences in Carbohydrate Metabolism of Three Probiotic Bifidobacterial Species.</title>
        <authorList>
            <person name="Odamaki T."/>
            <person name="Horigome A."/>
            <person name="Sugahara H."/>
            <person name="Hashikura N."/>
            <person name="Minami J."/>
            <person name="Xiao J.Z."/>
            <person name="Abe F."/>
        </authorList>
    </citation>
    <scope>NUCLEOTIDE SEQUENCE [LARGE SCALE GENOMIC DNA]</scope>
    <source>
        <strain evidence="3 4">MCC 1128</strain>
    </source>
</reference>
<organism evidence="3 4">
    <name type="scientific">Bifidobacterium breve MCC 1128</name>
    <dbReference type="NCBI Taxonomy" id="1365965"/>
    <lineage>
        <taxon>Bacteria</taxon>
        <taxon>Bacillati</taxon>
        <taxon>Actinomycetota</taxon>
        <taxon>Actinomycetes</taxon>
        <taxon>Bifidobacteriales</taxon>
        <taxon>Bifidobacteriaceae</taxon>
        <taxon>Bifidobacterium</taxon>
    </lineage>
</organism>
<dbReference type="AlphaFoldDB" id="A0A0L7AW31"/>
<evidence type="ECO:0000313" key="4">
    <source>
        <dbReference type="Proteomes" id="UP000037193"/>
    </source>
</evidence>
<name>A0A0L7AW31_BIFBR</name>
<feature type="region of interest" description="Disordered" evidence="1">
    <location>
        <begin position="16"/>
        <end position="83"/>
    </location>
</feature>
<keyword evidence="2" id="KW-0472">Membrane</keyword>
<protein>
    <submittedName>
        <fullName evidence="3">Uncharacterized protein</fullName>
    </submittedName>
</protein>
<feature type="transmembrane region" description="Helical" evidence="2">
    <location>
        <begin position="86"/>
        <end position="105"/>
    </location>
</feature>
<sequence>MSALYSGLHVTPKDGSTYDTDLLGWTPVTVGKPGDDNGNNGNSGNNNGNSGNNNGGAASSGNSSNSNKTNTANKDNKKNVKTLSNTGGAVLVVAFTGAALLIAGVSRWCIVAVRRDTGLCRLDN</sequence>
<evidence type="ECO:0000313" key="3">
    <source>
        <dbReference type="EMBL" id="KOA39188.1"/>
    </source>
</evidence>
<accession>A0A0L7AW31</accession>
<keyword evidence="2" id="KW-0812">Transmembrane</keyword>
<evidence type="ECO:0000256" key="1">
    <source>
        <dbReference type="SAM" id="MobiDB-lite"/>
    </source>
</evidence>
<dbReference type="EMBL" id="AVQD01000016">
    <property type="protein sequence ID" value="KOA39188.1"/>
    <property type="molecule type" value="Genomic_DNA"/>
</dbReference>
<proteinExistence type="predicted"/>
<dbReference type="PATRIC" id="fig|1365965.3.peg.1872"/>